<dbReference type="PANTHER" id="PTHR43772">
    <property type="entry name" value="ENDO-1,4-BETA-XYLANASE"/>
    <property type="match status" value="1"/>
</dbReference>
<dbReference type="PANTHER" id="PTHR43772:SF2">
    <property type="entry name" value="PUTATIVE (AFU_ORTHOLOGUE AFUA_2G04480)-RELATED"/>
    <property type="match status" value="1"/>
</dbReference>
<proteinExistence type="inferred from homology"/>
<evidence type="ECO:0000313" key="11">
    <source>
        <dbReference type="EMBL" id="KIC59188.1"/>
    </source>
</evidence>
<evidence type="ECO:0000256" key="2">
    <source>
        <dbReference type="ARBA" id="ARBA00022651"/>
    </source>
</evidence>
<dbReference type="SMART" id="SM00606">
    <property type="entry name" value="CBD_IV"/>
    <property type="match status" value="1"/>
</dbReference>
<dbReference type="InterPro" id="IPR005084">
    <property type="entry name" value="CBM6"/>
</dbReference>
<keyword evidence="2" id="KW-0858">Xylan degradation</keyword>
<dbReference type="InterPro" id="IPR003305">
    <property type="entry name" value="CenC_carb-bd"/>
</dbReference>
<dbReference type="InterPro" id="IPR023296">
    <property type="entry name" value="Glyco_hydro_beta-prop_sf"/>
</dbReference>
<evidence type="ECO:0000256" key="1">
    <source>
        <dbReference type="ARBA" id="ARBA00009865"/>
    </source>
</evidence>
<feature type="transmembrane region" description="Helical" evidence="8">
    <location>
        <begin position="983"/>
        <end position="1003"/>
    </location>
</feature>
<dbReference type="SUPFAM" id="SSF49785">
    <property type="entry name" value="Galactose-binding domain-like"/>
    <property type="match status" value="3"/>
</dbReference>
<dbReference type="GO" id="GO:0004553">
    <property type="term" value="F:hydrolase activity, hydrolyzing O-glycosyl compounds"/>
    <property type="evidence" value="ECO:0007669"/>
    <property type="project" value="InterPro"/>
</dbReference>
<feature type="chain" id="PRO_5002087015" evidence="9">
    <location>
        <begin position="26"/>
        <end position="1013"/>
    </location>
</feature>
<evidence type="ECO:0000256" key="4">
    <source>
        <dbReference type="ARBA" id="ARBA00022801"/>
    </source>
</evidence>
<name>A0A0B4DY56_9MICO</name>
<dbReference type="Pfam" id="PF03422">
    <property type="entry name" value="CBM_6"/>
    <property type="match status" value="1"/>
</dbReference>
<evidence type="ECO:0000256" key="5">
    <source>
        <dbReference type="ARBA" id="ARBA00023277"/>
    </source>
</evidence>
<dbReference type="GO" id="GO:0045493">
    <property type="term" value="P:xylan catabolic process"/>
    <property type="evidence" value="ECO:0007669"/>
    <property type="project" value="UniProtKB-KW"/>
</dbReference>
<gene>
    <name evidence="11" type="ORF">RM52_04450</name>
</gene>
<dbReference type="Pfam" id="PF04616">
    <property type="entry name" value="Glyco_hydro_43"/>
    <property type="match status" value="1"/>
</dbReference>
<dbReference type="CDD" id="cd04084">
    <property type="entry name" value="CBM6_xylanase-like"/>
    <property type="match status" value="1"/>
</dbReference>
<comment type="similarity">
    <text evidence="1">Belongs to the glycosyl hydrolase 43 family.</text>
</comment>
<dbReference type="SUPFAM" id="SSF75005">
    <property type="entry name" value="Arabinanase/levansucrase/invertase"/>
    <property type="match status" value="1"/>
</dbReference>
<dbReference type="Pfam" id="PF02018">
    <property type="entry name" value="CBM_4_9"/>
    <property type="match status" value="2"/>
</dbReference>
<dbReference type="InterPro" id="IPR052176">
    <property type="entry name" value="Glycosyl_Hydrlase_43_Enz"/>
</dbReference>
<keyword evidence="8" id="KW-1133">Transmembrane helix</keyword>
<keyword evidence="4" id="KW-0378">Hydrolase</keyword>
<keyword evidence="2" id="KW-0624">Polysaccharide degradation</keyword>
<dbReference type="InterPro" id="IPR008979">
    <property type="entry name" value="Galactose-bd-like_sf"/>
</dbReference>
<keyword evidence="3 9" id="KW-0732">Signal</keyword>
<dbReference type="CDD" id="cd09003">
    <property type="entry name" value="GH43_XynD-like"/>
    <property type="match status" value="1"/>
</dbReference>
<keyword evidence="6" id="KW-0326">Glycosidase</keyword>
<evidence type="ECO:0000256" key="3">
    <source>
        <dbReference type="ARBA" id="ARBA00022729"/>
    </source>
</evidence>
<organism evidence="11 12">
    <name type="scientific">Microbacterium hominis</name>
    <dbReference type="NCBI Taxonomy" id="162426"/>
    <lineage>
        <taxon>Bacteria</taxon>
        <taxon>Bacillati</taxon>
        <taxon>Actinomycetota</taxon>
        <taxon>Actinomycetes</taxon>
        <taxon>Micrococcales</taxon>
        <taxon>Microbacteriaceae</taxon>
        <taxon>Microbacterium</taxon>
    </lineage>
</organism>
<dbReference type="AlphaFoldDB" id="A0A0B4DY56"/>
<evidence type="ECO:0000256" key="7">
    <source>
        <dbReference type="PIRSR" id="PIRSR606710-2"/>
    </source>
</evidence>
<dbReference type="Proteomes" id="UP000031202">
    <property type="component" value="Unassembled WGS sequence"/>
</dbReference>
<evidence type="ECO:0000256" key="9">
    <source>
        <dbReference type="SAM" id="SignalP"/>
    </source>
</evidence>
<dbReference type="InterPro" id="IPR006584">
    <property type="entry name" value="Cellulose-bd_IV"/>
</dbReference>
<protein>
    <submittedName>
        <fullName evidence="11">Cell wall protein</fullName>
    </submittedName>
</protein>
<reference evidence="11 12" key="1">
    <citation type="submission" date="2014-12" db="EMBL/GenBank/DDBJ databases">
        <title>Genome sequencing of Microbacterium hominis TPW29.</title>
        <authorList>
            <person name="Tan P.W."/>
            <person name="Chan K.-G."/>
        </authorList>
    </citation>
    <scope>NUCLEOTIDE SEQUENCE [LARGE SCALE GENOMIC DNA]</scope>
    <source>
        <strain evidence="11 12">TPW29</strain>
    </source>
</reference>
<sequence length="1013" mass="105675">MRRLGALAGVGALVLSALATSPATAATTELLSNGAFEGGIAGWSAPFGGTLAASSDARTGTGAIQISGRTGFQSGPAATVTGQLKTDRSYDLSLSIKYTGTPATHNVNVTLCTASRSACAPVVGGTATSGEWLTLTKTFTPAVDTYDYLFVETPWDTTVASFVVDDASLTVQSTTPTTPTVPEVPVVPGNLLPDGRFVDGFTGWQAPRGGTLALTTDAASGLNALKVTGRTNTQSGPFASVTGKLEAGAGYRLSAKLKYTEGPDTQQFNFTFCPANFNGCDDRGQSFTKGEWGSFSKDFVADQRHPGMDWLFVETPWNSNALQDFQVDEISLVKISDAPAGPGFTSLEKVQTKPIGDHNPLVGHKFGADPHHLIYNGRLYIYSTNDTQQYEANSKDANGLPTASNGYGAITTLNVMSTTDMVNWVDHGSVPIAREGGAAPWARNSWAPAAIEKDGKVYLYFCDSGTGTAVVVGGSPLGPWTDPLGKKIIPDTVSRDYVNNGGFPAGMWLFDPEVFIDDDGQAYLYFGGNSQIGSGANVQGPQNPKSTRVVKLKDDMVTLDGDPVEIDGPGMFEASSIFKRDGKYYYSYSSNFQVNEVPGQYPSRGGIAYMMTDDPMKLPASTYAGVAFQNPSTFFGPGNGGNNHSDMFTYKGETYFTYHAQTRGAAWAQALGTAGQTQGYRSVHIDKLEFNADGTIKPIVGTRAGVAQVEDFDPYRTFEAETLAWQLGVKTTATTQPSVEFPEHNGNGNMALSSIDDGDFAALSQVAFGEGAATVSARVKPLVEGASVQVRLDNVDGPVVATLPVEGTAGEWTTVTADVTGATGTHDVFFVFAQPESAAVEATGPLFEVDNWTFTAAQAPVENDPSIALSATEVRAGGALTVTGSDFTVPRVEVGVASTYRALAEADVVDGAFSAPVVIPSDLEPGTHTIQVRVDGEVVASAAITVLAAGDAGGDPGTGTGASTPAPAAAGSNLAATGGQSDGLVAGAFAGVLLLLAGGAVIWRRRHLSRVSD</sequence>
<dbReference type="EMBL" id="JWSZ01000005">
    <property type="protein sequence ID" value="KIC59188.1"/>
    <property type="molecule type" value="Genomic_DNA"/>
</dbReference>
<keyword evidence="8" id="KW-0812">Transmembrane</keyword>
<accession>A0A0B4DY56</accession>
<dbReference type="InterPro" id="IPR006710">
    <property type="entry name" value="Glyco_hydro_43"/>
</dbReference>
<feature type="site" description="Important for catalytic activity, responsible for pKa modulation of the active site Glu and correct orientation of both the proton donor and substrate" evidence="7">
    <location>
        <position position="511"/>
    </location>
</feature>
<dbReference type="GO" id="GO:0030246">
    <property type="term" value="F:carbohydrate binding"/>
    <property type="evidence" value="ECO:0007669"/>
    <property type="project" value="InterPro"/>
</dbReference>
<evidence type="ECO:0000259" key="10">
    <source>
        <dbReference type="PROSITE" id="PS51175"/>
    </source>
</evidence>
<feature type="domain" description="CBM6" evidence="10">
    <location>
        <begin position="716"/>
        <end position="855"/>
    </location>
</feature>
<evidence type="ECO:0000256" key="6">
    <source>
        <dbReference type="ARBA" id="ARBA00023295"/>
    </source>
</evidence>
<evidence type="ECO:0000313" key="12">
    <source>
        <dbReference type="Proteomes" id="UP000031202"/>
    </source>
</evidence>
<dbReference type="PROSITE" id="PS51175">
    <property type="entry name" value="CBM6"/>
    <property type="match status" value="1"/>
</dbReference>
<keyword evidence="8" id="KW-0472">Membrane</keyword>
<feature type="signal peptide" evidence="9">
    <location>
        <begin position="1"/>
        <end position="25"/>
    </location>
</feature>
<comment type="caution">
    <text evidence="11">The sequence shown here is derived from an EMBL/GenBank/DDBJ whole genome shotgun (WGS) entry which is preliminary data.</text>
</comment>
<dbReference type="Gene3D" id="2.115.10.20">
    <property type="entry name" value="Glycosyl hydrolase domain, family 43"/>
    <property type="match status" value="1"/>
</dbReference>
<keyword evidence="5" id="KW-0119">Carbohydrate metabolism</keyword>
<evidence type="ECO:0000256" key="8">
    <source>
        <dbReference type="SAM" id="Phobius"/>
    </source>
</evidence>
<dbReference type="Gene3D" id="2.60.120.260">
    <property type="entry name" value="Galactose-binding domain-like"/>
    <property type="match status" value="3"/>
</dbReference>